<evidence type="ECO:0000313" key="8">
    <source>
        <dbReference type="EMBL" id="KPI44426.1"/>
    </source>
</evidence>
<dbReference type="OrthoDB" id="3366823at2759"/>
<evidence type="ECO:0000256" key="7">
    <source>
        <dbReference type="PIRSR" id="PIRSR602403-1"/>
    </source>
</evidence>
<dbReference type="SUPFAM" id="SSF48264">
    <property type="entry name" value="Cytochrome P450"/>
    <property type="match status" value="1"/>
</dbReference>
<dbReference type="Gene3D" id="1.10.630.10">
    <property type="entry name" value="Cytochrome P450"/>
    <property type="match status" value="1"/>
</dbReference>
<dbReference type="GO" id="GO:0016705">
    <property type="term" value="F:oxidoreductase activity, acting on paired donors, with incorporation or reduction of molecular oxygen"/>
    <property type="evidence" value="ECO:0007669"/>
    <property type="project" value="InterPro"/>
</dbReference>
<keyword evidence="6 7" id="KW-0408">Iron</keyword>
<dbReference type="VEuPathDB" id="FungiDB:AB675_8506"/>
<dbReference type="InterPro" id="IPR002403">
    <property type="entry name" value="Cyt_P450_E_grp-IV"/>
</dbReference>
<protein>
    <recommendedName>
        <fullName evidence="10">25-hydroxycholesterol 7-alpha-hydroxylase</fullName>
    </recommendedName>
</protein>
<comment type="similarity">
    <text evidence="3">Belongs to the cytochrome P450 family.</text>
</comment>
<organism evidence="8 9">
    <name type="scientific">Cyphellophora attinorum</name>
    <dbReference type="NCBI Taxonomy" id="1664694"/>
    <lineage>
        <taxon>Eukaryota</taxon>
        <taxon>Fungi</taxon>
        <taxon>Dikarya</taxon>
        <taxon>Ascomycota</taxon>
        <taxon>Pezizomycotina</taxon>
        <taxon>Eurotiomycetes</taxon>
        <taxon>Chaetothyriomycetidae</taxon>
        <taxon>Chaetothyriales</taxon>
        <taxon>Cyphellophoraceae</taxon>
        <taxon>Cyphellophora</taxon>
    </lineage>
</organism>
<comment type="subcellular location">
    <subcellularLocation>
        <location evidence="2">Endoplasmic reticulum membrane</location>
        <topology evidence="2">Single-pass membrane protein</topology>
    </subcellularLocation>
</comment>
<accession>A0A0N1H9T6</accession>
<sequence>MLDSLDLTAMTTILQETLWQYPRTTLLTTLILLTLLTTRLITTLRFRTQTTAIANATHPISPPEIPYTIPFLKNATVFLNLGRNVASITHSNPTAAMFTLRVANSRHHFTTSPSISHHLLTTRGVADKLDLSPFVFRVMSHFWLDGGYHENMPREKYQTLHKYLATMMHSTVLNDLVPTFTSALSTQTADLCSFSDSIVDQHPWERAANVTSTSAGSALDAFFSPDLALNHPTIIEDDFLSETYLQQWLAGFPPQSFAPSAVRARDRIVTAMREHSLAYWKLSRGEDPGAVWANVGQTCKPMAERVLLYGSEGDFDEVKPEWERGLNAAKGNAAIVQPLQTNSPRLVFWMVWEIMRDPVLLKEVRDEIAPYVSIETNSGATHGGIQEKPRLAINAQSLRTQTPLLLGVFHEVLRMQQDSMTYKLVTDDFTVTESAEDAARFGAAHPRTYAIKNGDFVVIPHGLHNYDGRYWEDPESFDARRFWVKKGTKGGVAAPDVGFEKEEKSEELDKIEVDVSYLTTHPWGGGASVCKGKNFAIIEILLAVASIITLWDFSPVKAGLFPGLDGEKKWERTNGWKSLGGREGGIAGKLPSVMVEVRRRGV</sequence>
<comment type="cofactor">
    <cofactor evidence="1 7">
        <name>heme</name>
        <dbReference type="ChEBI" id="CHEBI:30413"/>
    </cofactor>
</comment>
<evidence type="ECO:0000256" key="2">
    <source>
        <dbReference type="ARBA" id="ARBA00004389"/>
    </source>
</evidence>
<dbReference type="RefSeq" id="XP_018004389.1">
    <property type="nucleotide sequence ID" value="XM_018148957.1"/>
</dbReference>
<evidence type="ECO:0000256" key="3">
    <source>
        <dbReference type="ARBA" id="ARBA00010617"/>
    </source>
</evidence>
<dbReference type="PANTHER" id="PTHR24306:SF7">
    <property type="entry name" value="AHBB"/>
    <property type="match status" value="1"/>
</dbReference>
<dbReference type="InterPro" id="IPR001128">
    <property type="entry name" value="Cyt_P450"/>
</dbReference>
<dbReference type="GO" id="GO:0005789">
    <property type="term" value="C:endoplasmic reticulum membrane"/>
    <property type="evidence" value="ECO:0007669"/>
    <property type="project" value="UniProtKB-SubCell"/>
</dbReference>
<evidence type="ECO:0000256" key="4">
    <source>
        <dbReference type="ARBA" id="ARBA00022516"/>
    </source>
</evidence>
<dbReference type="AlphaFoldDB" id="A0A0N1H9T6"/>
<keyword evidence="4" id="KW-0444">Lipid biosynthesis</keyword>
<dbReference type="STRING" id="1664694.A0A0N1H9T6"/>
<dbReference type="PANTHER" id="PTHR24306">
    <property type="match status" value="1"/>
</dbReference>
<dbReference type="Proteomes" id="UP000038010">
    <property type="component" value="Unassembled WGS sequence"/>
</dbReference>
<dbReference type="EMBL" id="LFJN01000003">
    <property type="protein sequence ID" value="KPI44426.1"/>
    <property type="molecule type" value="Genomic_DNA"/>
</dbReference>
<name>A0A0N1H9T6_9EURO</name>
<dbReference type="GO" id="GO:0005506">
    <property type="term" value="F:iron ion binding"/>
    <property type="evidence" value="ECO:0007669"/>
    <property type="project" value="InterPro"/>
</dbReference>
<evidence type="ECO:0008006" key="10">
    <source>
        <dbReference type="Google" id="ProtNLM"/>
    </source>
</evidence>
<keyword evidence="9" id="KW-1185">Reference proteome</keyword>
<proteinExistence type="inferred from homology"/>
<reference evidence="8 9" key="1">
    <citation type="submission" date="2015-06" db="EMBL/GenBank/DDBJ databases">
        <title>Draft genome of the ant-associated black yeast Phialophora attae CBS 131958.</title>
        <authorList>
            <person name="Moreno L.F."/>
            <person name="Stielow B.J."/>
            <person name="de Hoog S."/>
            <person name="Vicente V.A."/>
            <person name="Weiss V.A."/>
            <person name="de Vries M."/>
            <person name="Cruz L.M."/>
            <person name="Souza E.M."/>
        </authorList>
    </citation>
    <scope>NUCLEOTIDE SEQUENCE [LARGE SCALE GENOMIC DNA]</scope>
    <source>
        <strain evidence="8 9">CBS 131958</strain>
    </source>
</reference>
<keyword evidence="7" id="KW-0349">Heme</keyword>
<evidence type="ECO:0000256" key="6">
    <source>
        <dbReference type="ARBA" id="ARBA00023004"/>
    </source>
</evidence>
<dbReference type="GO" id="GO:0020037">
    <property type="term" value="F:heme binding"/>
    <property type="evidence" value="ECO:0007669"/>
    <property type="project" value="InterPro"/>
</dbReference>
<dbReference type="Pfam" id="PF00067">
    <property type="entry name" value="p450"/>
    <property type="match status" value="1"/>
</dbReference>
<keyword evidence="5 7" id="KW-0479">Metal-binding</keyword>
<comment type="caution">
    <text evidence="8">The sequence shown here is derived from an EMBL/GenBank/DDBJ whole genome shotgun (WGS) entry which is preliminary data.</text>
</comment>
<gene>
    <name evidence="8" type="ORF">AB675_8506</name>
</gene>
<dbReference type="InterPro" id="IPR036396">
    <property type="entry name" value="Cyt_P450_sf"/>
</dbReference>
<dbReference type="GO" id="GO:0004497">
    <property type="term" value="F:monooxygenase activity"/>
    <property type="evidence" value="ECO:0007669"/>
    <property type="project" value="InterPro"/>
</dbReference>
<evidence type="ECO:0000256" key="1">
    <source>
        <dbReference type="ARBA" id="ARBA00001971"/>
    </source>
</evidence>
<feature type="binding site" description="axial binding residue" evidence="7">
    <location>
        <position position="530"/>
    </location>
    <ligand>
        <name>heme</name>
        <dbReference type="ChEBI" id="CHEBI:30413"/>
    </ligand>
    <ligandPart>
        <name>Fe</name>
        <dbReference type="ChEBI" id="CHEBI:18248"/>
    </ligandPart>
</feature>
<dbReference type="PRINTS" id="PR00465">
    <property type="entry name" value="EP450IV"/>
</dbReference>
<keyword evidence="4" id="KW-0443">Lipid metabolism</keyword>
<evidence type="ECO:0000256" key="5">
    <source>
        <dbReference type="ARBA" id="ARBA00022723"/>
    </source>
</evidence>
<dbReference type="GeneID" id="28740837"/>
<evidence type="ECO:0000313" key="9">
    <source>
        <dbReference type="Proteomes" id="UP000038010"/>
    </source>
</evidence>